<dbReference type="GeneID" id="88361943"/>
<dbReference type="AlphaFoldDB" id="A0A291RSF8"/>
<organism evidence="1 2">
    <name type="scientific">Nocardia terpenica</name>
    <dbReference type="NCBI Taxonomy" id="455432"/>
    <lineage>
        <taxon>Bacteria</taxon>
        <taxon>Bacillati</taxon>
        <taxon>Actinomycetota</taxon>
        <taxon>Actinomycetes</taxon>
        <taxon>Mycobacteriales</taxon>
        <taxon>Nocardiaceae</taxon>
        <taxon>Nocardia</taxon>
    </lineage>
</organism>
<dbReference type="InterPro" id="IPR046036">
    <property type="entry name" value="DUF5994"/>
</dbReference>
<evidence type="ECO:0000313" key="1">
    <source>
        <dbReference type="EMBL" id="ATL70162.1"/>
    </source>
</evidence>
<dbReference type="Pfam" id="PF19457">
    <property type="entry name" value="DUF5994"/>
    <property type="match status" value="1"/>
</dbReference>
<dbReference type="KEGG" id="ntp:CRH09_32235"/>
<reference evidence="1 2" key="1">
    <citation type="submission" date="2017-10" db="EMBL/GenBank/DDBJ databases">
        <title>Comparative genomics between pathogenic Norcardia.</title>
        <authorList>
            <person name="Zeng L."/>
        </authorList>
    </citation>
    <scope>NUCLEOTIDE SEQUENCE [LARGE SCALE GENOMIC DNA]</scope>
    <source>
        <strain evidence="1 2">NC_YFY_NT001</strain>
    </source>
</reference>
<evidence type="ECO:0000313" key="2">
    <source>
        <dbReference type="Proteomes" id="UP000221961"/>
    </source>
</evidence>
<protein>
    <submittedName>
        <fullName evidence="1">Uncharacterized protein</fullName>
    </submittedName>
</protein>
<accession>A0A291RSF8</accession>
<sequence>MAALQIHRRAARHRVPPSYTPRLRMRPRVDRDEYLDGAWWPRSADLAAELPDLLAVLAVQLGPVRRVVYDRASWSRTPRQLIIADRAIPLDAYAFELGNTMYIFGSAGAVIVLRVVPSVTDPRAARTVLMAMVTREPATTPSE</sequence>
<dbReference type="Proteomes" id="UP000221961">
    <property type="component" value="Chromosome"/>
</dbReference>
<proteinExistence type="predicted"/>
<name>A0A291RSF8_9NOCA</name>
<dbReference type="EMBL" id="CP023778">
    <property type="protein sequence ID" value="ATL70162.1"/>
    <property type="molecule type" value="Genomic_DNA"/>
</dbReference>
<dbReference type="RefSeq" id="WP_098697152.1">
    <property type="nucleotide sequence ID" value="NZ_CP023778.1"/>
</dbReference>
<gene>
    <name evidence="1" type="ORF">CRH09_32235</name>
</gene>